<dbReference type="HOGENOM" id="CLU_2146738_0_0_1"/>
<dbReference type="Proteomes" id="UP000019376">
    <property type="component" value="Unassembled WGS sequence"/>
</dbReference>
<feature type="compositionally biased region" description="Basic and acidic residues" evidence="1">
    <location>
        <begin position="1"/>
        <end position="12"/>
    </location>
</feature>
<organism evidence="2 3">
    <name type="scientific">Penicillium oxalicum (strain 114-2 / CGMCC 5302)</name>
    <name type="common">Penicillium decumbens</name>
    <dbReference type="NCBI Taxonomy" id="933388"/>
    <lineage>
        <taxon>Eukaryota</taxon>
        <taxon>Fungi</taxon>
        <taxon>Dikarya</taxon>
        <taxon>Ascomycota</taxon>
        <taxon>Pezizomycotina</taxon>
        <taxon>Eurotiomycetes</taxon>
        <taxon>Eurotiomycetidae</taxon>
        <taxon>Eurotiales</taxon>
        <taxon>Aspergillaceae</taxon>
        <taxon>Penicillium</taxon>
    </lineage>
</organism>
<feature type="compositionally biased region" description="Basic and acidic residues" evidence="1">
    <location>
        <begin position="66"/>
        <end position="78"/>
    </location>
</feature>
<feature type="region of interest" description="Disordered" evidence="1">
    <location>
        <begin position="1"/>
        <end position="112"/>
    </location>
</feature>
<protein>
    <submittedName>
        <fullName evidence="2">Uncharacterized protein</fullName>
    </submittedName>
</protein>
<keyword evidence="3" id="KW-1185">Reference proteome</keyword>
<proteinExistence type="predicted"/>
<accession>S8BCJ2</accession>
<evidence type="ECO:0000313" key="3">
    <source>
        <dbReference type="Proteomes" id="UP000019376"/>
    </source>
</evidence>
<gene>
    <name evidence="2" type="ORF">PDE_07622</name>
</gene>
<dbReference type="EMBL" id="KB644414">
    <property type="protein sequence ID" value="EPS32662.1"/>
    <property type="molecule type" value="Genomic_DNA"/>
</dbReference>
<sequence length="112" mass="12808">MGHDALKEDQRGINKTSKHQDQVWNAETRKKSSHRGNATHHYAGSLRRIKIKDTLKLQHHTRKSRKESSRKQKDESPKVARVQPAVRMEEFRGGQDQRAGGGFQEAPTASRN</sequence>
<reference evidence="2 3" key="1">
    <citation type="journal article" date="2013" name="PLoS ONE">
        <title>Genomic and secretomic analyses reveal unique features of the lignocellulolytic enzyme system of Penicillium decumbens.</title>
        <authorList>
            <person name="Liu G."/>
            <person name="Zhang L."/>
            <person name="Wei X."/>
            <person name="Zou G."/>
            <person name="Qin Y."/>
            <person name="Ma L."/>
            <person name="Li J."/>
            <person name="Zheng H."/>
            <person name="Wang S."/>
            <person name="Wang C."/>
            <person name="Xun L."/>
            <person name="Zhao G.-P."/>
            <person name="Zhou Z."/>
            <person name="Qu Y."/>
        </authorList>
    </citation>
    <scope>NUCLEOTIDE SEQUENCE [LARGE SCALE GENOMIC DNA]</scope>
    <source>
        <strain evidence="3">114-2 / CGMCC 5302</strain>
    </source>
</reference>
<evidence type="ECO:0000313" key="2">
    <source>
        <dbReference type="EMBL" id="EPS32662.1"/>
    </source>
</evidence>
<dbReference type="AlphaFoldDB" id="S8BCJ2"/>
<evidence type="ECO:0000256" key="1">
    <source>
        <dbReference type="SAM" id="MobiDB-lite"/>
    </source>
</evidence>
<name>S8BCJ2_PENO1</name>